<protein>
    <submittedName>
        <fullName evidence="1">Uncharacterized protein</fullName>
    </submittedName>
</protein>
<dbReference type="Proteomes" id="UP000712600">
    <property type="component" value="Unassembled WGS sequence"/>
</dbReference>
<accession>A0A8S9QR37</accession>
<evidence type="ECO:0000313" key="1">
    <source>
        <dbReference type="EMBL" id="KAF3554903.1"/>
    </source>
</evidence>
<reference evidence="1" key="1">
    <citation type="submission" date="2019-12" db="EMBL/GenBank/DDBJ databases">
        <title>Genome sequencing and annotation of Brassica cretica.</title>
        <authorList>
            <person name="Studholme D.J."/>
            <person name="Sarris P."/>
        </authorList>
    </citation>
    <scope>NUCLEOTIDE SEQUENCE</scope>
    <source>
        <strain evidence="1">PFS-109/04</strain>
        <tissue evidence="1">Leaf</tissue>
    </source>
</reference>
<evidence type="ECO:0000313" key="2">
    <source>
        <dbReference type="Proteomes" id="UP000712600"/>
    </source>
</evidence>
<dbReference type="AlphaFoldDB" id="A0A8S9QR37"/>
<comment type="caution">
    <text evidence="1">The sequence shown here is derived from an EMBL/GenBank/DDBJ whole genome shotgun (WGS) entry which is preliminary data.</text>
</comment>
<name>A0A8S9QR37_BRACR</name>
<dbReference type="EMBL" id="QGKX02000996">
    <property type="protein sequence ID" value="KAF3554903.1"/>
    <property type="molecule type" value="Genomic_DNA"/>
</dbReference>
<gene>
    <name evidence="1" type="ORF">F2Q69_00012003</name>
</gene>
<sequence length="81" mass="8955">MMMHASVTPLLEKDKKDSDFKIVPVTTTFLSSSKPCTRGISRNLADDFKKKGEKPAAVFVPGDVSQKQIIDFEALLARLSE</sequence>
<proteinExistence type="predicted"/>
<organism evidence="1 2">
    <name type="scientific">Brassica cretica</name>
    <name type="common">Mustard</name>
    <dbReference type="NCBI Taxonomy" id="69181"/>
    <lineage>
        <taxon>Eukaryota</taxon>
        <taxon>Viridiplantae</taxon>
        <taxon>Streptophyta</taxon>
        <taxon>Embryophyta</taxon>
        <taxon>Tracheophyta</taxon>
        <taxon>Spermatophyta</taxon>
        <taxon>Magnoliopsida</taxon>
        <taxon>eudicotyledons</taxon>
        <taxon>Gunneridae</taxon>
        <taxon>Pentapetalae</taxon>
        <taxon>rosids</taxon>
        <taxon>malvids</taxon>
        <taxon>Brassicales</taxon>
        <taxon>Brassicaceae</taxon>
        <taxon>Brassiceae</taxon>
        <taxon>Brassica</taxon>
    </lineage>
</organism>